<feature type="transmembrane region" description="Helical" evidence="7">
    <location>
        <begin position="131"/>
        <end position="151"/>
    </location>
</feature>
<dbReference type="RefSeq" id="WP_123808233.1">
    <property type="nucleotide sequence ID" value="NZ_RKRK01000004.1"/>
</dbReference>
<accession>A0A3N5C6V3</accession>
<feature type="transmembrane region" description="Helical" evidence="7">
    <location>
        <begin position="295"/>
        <end position="318"/>
    </location>
</feature>
<evidence type="ECO:0000256" key="6">
    <source>
        <dbReference type="ARBA" id="ARBA00023136"/>
    </source>
</evidence>
<dbReference type="PANTHER" id="PTHR23521:SF2">
    <property type="entry name" value="TRANSPORTER MFS SUPERFAMILY"/>
    <property type="match status" value="1"/>
</dbReference>
<feature type="transmembrane region" description="Helical" evidence="7">
    <location>
        <begin position="330"/>
        <end position="352"/>
    </location>
</feature>
<feature type="transmembrane region" description="Helical" evidence="7">
    <location>
        <begin position="93"/>
        <end position="110"/>
    </location>
</feature>
<keyword evidence="3" id="KW-1003">Cell membrane</keyword>
<keyword evidence="10" id="KW-1185">Reference proteome</keyword>
<evidence type="ECO:0000313" key="10">
    <source>
        <dbReference type="Proteomes" id="UP000277108"/>
    </source>
</evidence>
<comment type="caution">
    <text evidence="9">The sequence shown here is derived from an EMBL/GenBank/DDBJ whole genome shotgun (WGS) entry which is preliminary data.</text>
</comment>
<feature type="transmembrane region" description="Helical" evidence="7">
    <location>
        <begin position="157"/>
        <end position="180"/>
    </location>
</feature>
<dbReference type="InterPro" id="IPR020846">
    <property type="entry name" value="MFS_dom"/>
</dbReference>
<dbReference type="EMBL" id="RKRK01000004">
    <property type="protein sequence ID" value="RPF55192.1"/>
    <property type="molecule type" value="Genomic_DNA"/>
</dbReference>
<dbReference type="OrthoDB" id="478565at2"/>
<name>A0A3N5C6V3_9BACL</name>
<dbReference type="GO" id="GO:0022857">
    <property type="term" value="F:transmembrane transporter activity"/>
    <property type="evidence" value="ECO:0007669"/>
    <property type="project" value="InterPro"/>
</dbReference>
<keyword evidence="5 7" id="KW-1133">Transmembrane helix</keyword>
<dbReference type="InterPro" id="IPR036259">
    <property type="entry name" value="MFS_trans_sf"/>
</dbReference>
<organism evidence="9 10">
    <name type="scientific">Abyssicoccus albus</name>
    <dbReference type="NCBI Taxonomy" id="1817405"/>
    <lineage>
        <taxon>Bacteria</taxon>
        <taxon>Bacillati</taxon>
        <taxon>Bacillota</taxon>
        <taxon>Bacilli</taxon>
        <taxon>Bacillales</taxon>
        <taxon>Abyssicoccaceae</taxon>
    </lineage>
</organism>
<feature type="transmembrane region" description="Helical" evidence="7">
    <location>
        <begin position="7"/>
        <end position="32"/>
    </location>
</feature>
<feature type="transmembrane region" description="Helical" evidence="7">
    <location>
        <begin position="69"/>
        <end position="87"/>
    </location>
</feature>
<dbReference type="GO" id="GO:0005886">
    <property type="term" value="C:plasma membrane"/>
    <property type="evidence" value="ECO:0007669"/>
    <property type="project" value="UniProtKB-SubCell"/>
</dbReference>
<dbReference type="PANTHER" id="PTHR23521">
    <property type="entry name" value="TRANSPORTER MFS SUPERFAMILY"/>
    <property type="match status" value="1"/>
</dbReference>
<evidence type="ECO:0000256" key="2">
    <source>
        <dbReference type="ARBA" id="ARBA00022448"/>
    </source>
</evidence>
<feature type="transmembrane region" description="Helical" evidence="7">
    <location>
        <begin position="270"/>
        <end position="289"/>
    </location>
</feature>
<dbReference type="PROSITE" id="PS50850">
    <property type="entry name" value="MFS"/>
    <property type="match status" value="1"/>
</dbReference>
<dbReference type="Proteomes" id="UP000277108">
    <property type="component" value="Unassembled WGS sequence"/>
</dbReference>
<feature type="domain" description="Major facilitator superfamily (MFS) profile" evidence="8">
    <location>
        <begin position="6"/>
        <end position="382"/>
    </location>
</feature>
<dbReference type="Gene3D" id="1.20.1250.20">
    <property type="entry name" value="MFS general substrate transporter like domains"/>
    <property type="match status" value="2"/>
</dbReference>
<evidence type="ECO:0000256" key="1">
    <source>
        <dbReference type="ARBA" id="ARBA00004651"/>
    </source>
</evidence>
<feature type="transmembrane region" description="Helical" evidence="7">
    <location>
        <begin position="201"/>
        <end position="218"/>
    </location>
</feature>
<evidence type="ECO:0000256" key="7">
    <source>
        <dbReference type="SAM" id="Phobius"/>
    </source>
</evidence>
<dbReference type="AlphaFoldDB" id="A0A3N5C6V3"/>
<dbReference type="CDD" id="cd17477">
    <property type="entry name" value="MFS_YcaD_like"/>
    <property type="match status" value="1"/>
</dbReference>
<evidence type="ECO:0000313" key="9">
    <source>
        <dbReference type="EMBL" id="RPF55192.1"/>
    </source>
</evidence>
<dbReference type="SUPFAM" id="SSF103473">
    <property type="entry name" value="MFS general substrate transporter"/>
    <property type="match status" value="1"/>
</dbReference>
<protein>
    <submittedName>
        <fullName evidence="9">Putative MFS family arabinose efflux permease</fullName>
    </submittedName>
</protein>
<gene>
    <name evidence="9" type="ORF">EDD62_1517</name>
</gene>
<dbReference type="InterPro" id="IPR011701">
    <property type="entry name" value="MFS"/>
</dbReference>
<evidence type="ECO:0000259" key="8">
    <source>
        <dbReference type="PROSITE" id="PS50850"/>
    </source>
</evidence>
<keyword evidence="2" id="KW-0813">Transport</keyword>
<sequence length="394" mass="44143">MHFKRIFYILSLTVITSGLSQGMLLPLISIIFDQRGIPAELNGLHATGLYIGILVTSLFIEIPLQRFGYMKLIVSGGFIVTVSLLLFPFLDNIWIWFVLRLFIGIGDNMLHFASQTWVTHIIPKPKLGRYISLYGLCFSGGFMLGPLLTQLSEINLALPFIVSSVLTLLSWIGVVFIGQYAPATMNEYQSIRRTFIKFRETLKVSWIAFLFPMLYGILESSLSSNFPVFALHYDVSIVWISYIIAAFSLGSIIFQYPIGTLSDSVSRKSLMICLLVFGAGVVFLGEFFMHSPILLLLLFIVIGALLGSMFSLGMSFMAEITPKDMLPSGNLLCGIAFSIGSMFAPYIGGVVIEQSNHTVYFTFISILIIIILLLLLIYPYEKIKQIQLKKMEHE</sequence>
<dbReference type="InterPro" id="IPR047200">
    <property type="entry name" value="MFS_YcaD-like"/>
</dbReference>
<dbReference type="Pfam" id="PF07690">
    <property type="entry name" value="MFS_1"/>
    <property type="match status" value="1"/>
</dbReference>
<feature type="transmembrane region" description="Helical" evidence="7">
    <location>
        <begin position="358"/>
        <end position="380"/>
    </location>
</feature>
<keyword evidence="4 7" id="KW-0812">Transmembrane</keyword>
<reference evidence="9 10" key="1">
    <citation type="submission" date="2018-11" db="EMBL/GenBank/DDBJ databases">
        <title>Genomic Encyclopedia of Type Strains, Phase IV (KMG-IV): sequencing the most valuable type-strain genomes for metagenomic binning, comparative biology and taxonomic classification.</title>
        <authorList>
            <person name="Goeker M."/>
        </authorList>
    </citation>
    <scope>NUCLEOTIDE SEQUENCE [LARGE SCALE GENOMIC DNA]</scope>
    <source>
        <strain evidence="9 10">DSM 29158</strain>
    </source>
</reference>
<feature type="transmembrane region" description="Helical" evidence="7">
    <location>
        <begin position="238"/>
        <end position="258"/>
    </location>
</feature>
<evidence type="ECO:0000256" key="3">
    <source>
        <dbReference type="ARBA" id="ARBA00022475"/>
    </source>
</evidence>
<proteinExistence type="predicted"/>
<evidence type="ECO:0000256" key="5">
    <source>
        <dbReference type="ARBA" id="ARBA00022989"/>
    </source>
</evidence>
<keyword evidence="6 7" id="KW-0472">Membrane</keyword>
<evidence type="ECO:0000256" key="4">
    <source>
        <dbReference type="ARBA" id="ARBA00022692"/>
    </source>
</evidence>
<comment type="subcellular location">
    <subcellularLocation>
        <location evidence="1">Cell membrane</location>
        <topology evidence="1">Multi-pass membrane protein</topology>
    </subcellularLocation>
</comment>
<feature type="transmembrane region" description="Helical" evidence="7">
    <location>
        <begin position="44"/>
        <end position="62"/>
    </location>
</feature>